<dbReference type="OrthoDB" id="6638257at2"/>
<proteinExistence type="predicted"/>
<gene>
    <name evidence="1" type="ORF">K529_012505</name>
</gene>
<reference evidence="1 2" key="1">
    <citation type="journal article" date="2016" name="ISME J.">
        <title>Global occurrence and heterogeneity of the Roseobacter-clade species Ruegeria mobilis.</title>
        <authorList>
            <person name="Sonnenschein E."/>
            <person name="Gram L."/>
        </authorList>
    </citation>
    <scope>NUCLEOTIDE SEQUENCE [LARGE SCALE GENOMIC DNA]</scope>
    <source>
        <strain evidence="1 2">F1926</strain>
    </source>
</reference>
<name>A0A1B1A503_9RHOB</name>
<dbReference type="KEGG" id="rmb:K529_012505"/>
<evidence type="ECO:0000313" key="2">
    <source>
        <dbReference type="Proteomes" id="UP000013243"/>
    </source>
</evidence>
<protein>
    <submittedName>
        <fullName evidence="1">Uncharacterized protein</fullName>
    </submittedName>
</protein>
<dbReference type="GeneID" id="28250669"/>
<organism evidence="1 2">
    <name type="scientific">Tritonibacter mobilis F1926</name>
    <dbReference type="NCBI Taxonomy" id="1265309"/>
    <lineage>
        <taxon>Bacteria</taxon>
        <taxon>Pseudomonadati</taxon>
        <taxon>Pseudomonadota</taxon>
        <taxon>Alphaproteobacteria</taxon>
        <taxon>Rhodobacterales</taxon>
        <taxon>Paracoccaceae</taxon>
        <taxon>Tritonibacter</taxon>
    </lineage>
</organism>
<sequence>MTKVLILGSAPYAIEAAGWPVGLFDHVVAIHDAWSIREDWTHMIHRRDFSVDRRPVLLEGDQKVVTEAEFSPVQTLYGGAPYTGEGMAFVAGYWALAALMPSQIYYFGCDMIDLGEGRTQGHEDQLGEAGRPLRMGENTAAKARRLEYFAAQETCGIGNLSPYRSALPYQRVTLEGLDRLRPVSVSPRDAEPARLREQRCGYPAALGCGPSGSGREMADIDAAWLRCFEPRVAAVA</sequence>
<dbReference type="Proteomes" id="UP000013243">
    <property type="component" value="Chromosome"/>
</dbReference>
<dbReference type="AlphaFoldDB" id="A0A1B1A503"/>
<dbReference type="RefSeq" id="WP_005618203.1">
    <property type="nucleotide sequence ID" value="NZ_CP015230.1"/>
</dbReference>
<evidence type="ECO:0000313" key="1">
    <source>
        <dbReference type="EMBL" id="ANP41591.1"/>
    </source>
</evidence>
<dbReference type="EMBL" id="CP015230">
    <property type="protein sequence ID" value="ANP41591.1"/>
    <property type="molecule type" value="Genomic_DNA"/>
</dbReference>
<accession>A0A1B1A503</accession>